<proteinExistence type="predicted"/>
<dbReference type="PANTHER" id="PTHR35149:SF1">
    <property type="entry name" value="DUF5655 DOMAIN-CONTAINING PROTEIN"/>
    <property type="match status" value="1"/>
</dbReference>
<evidence type="ECO:0000313" key="3">
    <source>
        <dbReference type="EMBL" id="HJF74414.1"/>
    </source>
</evidence>
<reference evidence="3" key="1">
    <citation type="journal article" date="2021" name="PeerJ">
        <title>Extensive microbial diversity within the chicken gut microbiome revealed by metagenomics and culture.</title>
        <authorList>
            <person name="Gilroy R."/>
            <person name="Ravi A."/>
            <person name="Getino M."/>
            <person name="Pursley I."/>
            <person name="Horton D.L."/>
            <person name="Alikhan N.F."/>
            <person name="Baker D."/>
            <person name="Gharbi K."/>
            <person name="Hall N."/>
            <person name="Watson M."/>
            <person name="Adriaenssens E.M."/>
            <person name="Foster-Nyarko E."/>
            <person name="Jarju S."/>
            <person name="Secka A."/>
            <person name="Antonio M."/>
            <person name="Oren A."/>
            <person name="Chaudhuri R.R."/>
            <person name="La Ragione R."/>
            <person name="Hildebrand F."/>
            <person name="Pallen M.J."/>
        </authorList>
    </citation>
    <scope>NUCLEOTIDE SEQUENCE</scope>
    <source>
        <strain evidence="3">ChiHjej11B10-15683</strain>
    </source>
</reference>
<dbReference type="InterPro" id="IPR011089">
    <property type="entry name" value="GmrSD_C"/>
</dbReference>
<dbReference type="EMBL" id="DYVQ01000079">
    <property type="protein sequence ID" value="HJF74414.1"/>
    <property type="molecule type" value="Genomic_DNA"/>
</dbReference>
<name>A0A921HAU3_9PAST</name>
<dbReference type="Pfam" id="PF03235">
    <property type="entry name" value="GmrSD_N"/>
    <property type="match status" value="1"/>
</dbReference>
<evidence type="ECO:0000313" key="4">
    <source>
        <dbReference type="Proteomes" id="UP000749334"/>
    </source>
</evidence>
<reference evidence="3" key="2">
    <citation type="submission" date="2021-09" db="EMBL/GenBank/DDBJ databases">
        <authorList>
            <person name="Gilroy R."/>
        </authorList>
    </citation>
    <scope>NUCLEOTIDE SEQUENCE</scope>
    <source>
        <strain evidence="3">ChiHjej11B10-15683</strain>
    </source>
</reference>
<dbReference type="Proteomes" id="UP000749334">
    <property type="component" value="Unassembled WGS sequence"/>
</dbReference>
<keyword evidence="3" id="KW-0378">Hydrolase</keyword>
<comment type="caution">
    <text evidence="3">The sequence shown here is derived from an EMBL/GenBank/DDBJ whole genome shotgun (WGS) entry which is preliminary data.</text>
</comment>
<evidence type="ECO:0000259" key="2">
    <source>
        <dbReference type="Pfam" id="PF07510"/>
    </source>
</evidence>
<feature type="domain" description="GmrSD restriction endonucleases N-terminal" evidence="1">
    <location>
        <begin position="12"/>
        <end position="196"/>
    </location>
</feature>
<keyword evidence="3" id="KW-0255">Endonuclease</keyword>
<dbReference type="Pfam" id="PF07510">
    <property type="entry name" value="GmrSD_C"/>
    <property type="match status" value="1"/>
</dbReference>
<evidence type="ECO:0000259" key="1">
    <source>
        <dbReference type="Pfam" id="PF03235"/>
    </source>
</evidence>
<feature type="domain" description="GmrSD restriction endonucleases C-terminal" evidence="2">
    <location>
        <begin position="481"/>
        <end position="620"/>
    </location>
</feature>
<gene>
    <name evidence="3" type="ORF">K8W15_09580</name>
</gene>
<dbReference type="AlphaFoldDB" id="A0A921HAU3"/>
<dbReference type="GO" id="GO:0004519">
    <property type="term" value="F:endonuclease activity"/>
    <property type="evidence" value="ECO:0007669"/>
    <property type="project" value="UniProtKB-KW"/>
</dbReference>
<keyword evidence="3" id="KW-0540">Nuclease</keyword>
<dbReference type="InterPro" id="IPR004919">
    <property type="entry name" value="GmrSD_N"/>
</dbReference>
<dbReference type="PANTHER" id="PTHR35149">
    <property type="entry name" value="SLL5132 PROTEIN"/>
    <property type="match status" value="1"/>
</dbReference>
<protein>
    <submittedName>
        <fullName evidence="3">DUF262 domain-containing HNH endonuclease family protein</fullName>
    </submittedName>
</protein>
<organism evidence="3 4">
    <name type="scientific">Gallibacterium anatis</name>
    <dbReference type="NCBI Taxonomy" id="750"/>
    <lineage>
        <taxon>Bacteria</taxon>
        <taxon>Pseudomonadati</taxon>
        <taxon>Pseudomonadota</taxon>
        <taxon>Gammaproteobacteria</taxon>
        <taxon>Pasteurellales</taxon>
        <taxon>Pasteurellaceae</taxon>
        <taxon>Gallibacterium</taxon>
    </lineage>
</organism>
<accession>A0A921HAU3</accession>
<sequence>MENNQVRTLTISELCNGDNYIIPIYQRNYAWGRDEIELLIQDISEALKNKEDKENNYYIGSLVVAKRKDGYEVIDGQQRLTTLKLLLSYFNKNPNINLNFEYRDESNQSLNNLGDNKYGNSIEIGYKFILDIFSKKIVKENKENDFIEEFSGFLLDKVVILRTEVPEDTDLNHYFEIMNNRGEQLEKHEVLKARLMEKLTGDDDKKLFALIWDACSDMSVYAIKRFPYSNDENKNIRTSDAFFGELVNKIPENFDKMKNILNKIKYTDEGTNEESILNLLEQTNNKINQDKGSDEDGNFKSIIDFPNFLMIVYKISRGGDVPLNDKYLLNEFKGMGDEPATIKKFILLLLKVRLIFDRYIIKSKEEEDSWILNGVKKYKDGAFREVNTFGTALERLDNDVDKDGDTDDLSDNHTKIVQLLSMFHTSFRQKTYKNWLFDVLERLNKSDELRTTYGLSSDKYIEILEELAHEYYKDSERQKLFESGGQNIPNYIFNYLDYLLWKDWDNRGKDNKFLKKNEFVFSLSRNSIEHYLPQSKRDSLLSDIEDIDKREEVLDSFGNLCLISHYQNSSLNNEVPSEKRKRYESGSLKCISPKQALMLSLSCKSWGKKDIEEHNENMIDILKIEDNKYINNDIS</sequence>